<evidence type="ECO:0000256" key="4">
    <source>
        <dbReference type="ARBA" id="ARBA00022837"/>
    </source>
</evidence>
<dbReference type="PROSITE" id="PS00149">
    <property type="entry name" value="SULFATASE_2"/>
    <property type="match status" value="1"/>
</dbReference>
<dbReference type="CDD" id="cd16034">
    <property type="entry name" value="sulfatase_like"/>
    <property type="match status" value="1"/>
</dbReference>
<dbReference type="InterPro" id="IPR050738">
    <property type="entry name" value="Sulfatase"/>
</dbReference>
<dbReference type="Gene3D" id="3.30.1120.10">
    <property type="match status" value="1"/>
</dbReference>
<protein>
    <submittedName>
        <fullName evidence="6">Sulfatase</fullName>
    </submittedName>
</protein>
<sequence length="474" mass="54010">MPTPKRPNLLFVFADQLRYASVGYTGGRPGLTPHIDALRAQSLDLCNAVSGHPVCAPFRASLFTGKYTTSTGMVINEIRISPNHRCIAHVLDEGGYETAYIGKWHLYANELGNHYDPKNSFVPKGPDRLGFDGFFAHYGFHHEYYAPHAYYHLDTPEKIYHDGYEPDCVTDMAIGQLRRLAAGNQPFSLFLSIGTPHDPWTPDNVPAEYLERVKDMTFELPDNYLPQNDPHADKWACLSDAEREELTSWMRCYHAMVANLDDNIGRLMRAVDELGLAEDTIVIFTSDHGECFGAHGRRAKNIFYEEAVRVPFLMRWPGRLQAGGTCDVCLNTVDIMPTLLSMLDLPIPQTVEGNDLSGFLFSARRASEDGALMMCCGPTAAWGDGYEWRAYRTKRYTYAVYRGDGQELLFDHVEDPLQLRDLSKEPGYEKLKASLREAMWDKMRRINDTFEANSYYRDHWVEDRIIRRTATMDN</sequence>
<evidence type="ECO:0000313" key="6">
    <source>
        <dbReference type="EMBL" id="HIQ71902.1"/>
    </source>
</evidence>
<evidence type="ECO:0000256" key="3">
    <source>
        <dbReference type="ARBA" id="ARBA00022801"/>
    </source>
</evidence>
<dbReference type="SUPFAM" id="SSF53649">
    <property type="entry name" value="Alkaline phosphatase-like"/>
    <property type="match status" value="1"/>
</dbReference>
<organism evidence="6 7">
    <name type="scientific">Candidatus Onthenecus intestinigallinarum</name>
    <dbReference type="NCBI Taxonomy" id="2840875"/>
    <lineage>
        <taxon>Bacteria</taxon>
        <taxon>Bacillati</taxon>
        <taxon>Bacillota</taxon>
        <taxon>Clostridia</taxon>
        <taxon>Eubacteriales</taxon>
        <taxon>Candidatus Onthenecus</taxon>
    </lineage>
</organism>
<dbReference type="PANTHER" id="PTHR42693:SF53">
    <property type="entry name" value="ENDO-4-O-SULFATASE"/>
    <property type="match status" value="1"/>
</dbReference>
<dbReference type="AlphaFoldDB" id="A0A9D1CQV7"/>
<reference evidence="6" key="1">
    <citation type="submission" date="2020-10" db="EMBL/GenBank/DDBJ databases">
        <authorList>
            <person name="Gilroy R."/>
        </authorList>
    </citation>
    <scope>NUCLEOTIDE SEQUENCE</scope>
    <source>
        <strain evidence="6">ChiSxjej2B14-6234</strain>
    </source>
</reference>
<dbReference type="Pfam" id="PF00884">
    <property type="entry name" value="Sulfatase"/>
    <property type="match status" value="1"/>
</dbReference>
<dbReference type="GO" id="GO:0004065">
    <property type="term" value="F:arylsulfatase activity"/>
    <property type="evidence" value="ECO:0007669"/>
    <property type="project" value="TreeGrafter"/>
</dbReference>
<dbReference type="InterPro" id="IPR017850">
    <property type="entry name" value="Alkaline_phosphatase_core_sf"/>
</dbReference>
<accession>A0A9D1CQV7</accession>
<dbReference type="EMBL" id="DVFJ01000021">
    <property type="protein sequence ID" value="HIQ71902.1"/>
    <property type="molecule type" value="Genomic_DNA"/>
</dbReference>
<evidence type="ECO:0000259" key="5">
    <source>
        <dbReference type="Pfam" id="PF00884"/>
    </source>
</evidence>
<name>A0A9D1CQV7_9FIRM</name>
<dbReference type="Proteomes" id="UP000886887">
    <property type="component" value="Unassembled WGS sequence"/>
</dbReference>
<proteinExistence type="inferred from homology"/>
<comment type="caution">
    <text evidence="6">The sequence shown here is derived from an EMBL/GenBank/DDBJ whole genome shotgun (WGS) entry which is preliminary data.</text>
</comment>
<gene>
    <name evidence="6" type="ORF">IAB73_06835</name>
</gene>
<dbReference type="Gene3D" id="3.40.720.10">
    <property type="entry name" value="Alkaline Phosphatase, subunit A"/>
    <property type="match status" value="1"/>
</dbReference>
<evidence type="ECO:0000256" key="2">
    <source>
        <dbReference type="ARBA" id="ARBA00022723"/>
    </source>
</evidence>
<dbReference type="PANTHER" id="PTHR42693">
    <property type="entry name" value="ARYLSULFATASE FAMILY MEMBER"/>
    <property type="match status" value="1"/>
</dbReference>
<keyword evidence="4" id="KW-0106">Calcium</keyword>
<keyword evidence="3" id="KW-0378">Hydrolase</keyword>
<reference evidence="6" key="2">
    <citation type="journal article" date="2021" name="PeerJ">
        <title>Extensive microbial diversity within the chicken gut microbiome revealed by metagenomics and culture.</title>
        <authorList>
            <person name="Gilroy R."/>
            <person name="Ravi A."/>
            <person name="Getino M."/>
            <person name="Pursley I."/>
            <person name="Horton D.L."/>
            <person name="Alikhan N.F."/>
            <person name="Baker D."/>
            <person name="Gharbi K."/>
            <person name="Hall N."/>
            <person name="Watson M."/>
            <person name="Adriaenssens E.M."/>
            <person name="Foster-Nyarko E."/>
            <person name="Jarju S."/>
            <person name="Secka A."/>
            <person name="Antonio M."/>
            <person name="Oren A."/>
            <person name="Chaudhuri R.R."/>
            <person name="La Ragione R."/>
            <person name="Hildebrand F."/>
            <person name="Pallen M.J."/>
        </authorList>
    </citation>
    <scope>NUCLEOTIDE SEQUENCE</scope>
    <source>
        <strain evidence="6">ChiSxjej2B14-6234</strain>
    </source>
</reference>
<dbReference type="GO" id="GO:0046872">
    <property type="term" value="F:metal ion binding"/>
    <property type="evidence" value="ECO:0007669"/>
    <property type="project" value="UniProtKB-KW"/>
</dbReference>
<evidence type="ECO:0000256" key="1">
    <source>
        <dbReference type="ARBA" id="ARBA00008779"/>
    </source>
</evidence>
<feature type="domain" description="Sulfatase N-terminal" evidence="5">
    <location>
        <begin position="7"/>
        <end position="344"/>
    </location>
</feature>
<keyword evidence="2" id="KW-0479">Metal-binding</keyword>
<evidence type="ECO:0000313" key="7">
    <source>
        <dbReference type="Proteomes" id="UP000886887"/>
    </source>
</evidence>
<dbReference type="InterPro" id="IPR000917">
    <property type="entry name" value="Sulfatase_N"/>
</dbReference>
<comment type="similarity">
    <text evidence="1">Belongs to the sulfatase family.</text>
</comment>
<dbReference type="InterPro" id="IPR024607">
    <property type="entry name" value="Sulfatase_CS"/>
</dbReference>